<feature type="compositionally biased region" description="Polar residues" evidence="2">
    <location>
        <begin position="193"/>
        <end position="208"/>
    </location>
</feature>
<organism evidence="6 7">
    <name type="scientific">Gopherus agassizii</name>
    <name type="common">Agassiz's desert tortoise</name>
    <dbReference type="NCBI Taxonomy" id="38772"/>
    <lineage>
        <taxon>Eukaryota</taxon>
        <taxon>Metazoa</taxon>
        <taxon>Chordata</taxon>
        <taxon>Craniata</taxon>
        <taxon>Vertebrata</taxon>
        <taxon>Euteleostomi</taxon>
        <taxon>Archelosauria</taxon>
        <taxon>Testudinata</taxon>
        <taxon>Testudines</taxon>
        <taxon>Cryptodira</taxon>
        <taxon>Durocryptodira</taxon>
        <taxon>Testudinoidea</taxon>
        <taxon>Testudinidae</taxon>
        <taxon>Gopherus</taxon>
    </lineage>
</organism>
<feature type="domain" description="SEA" evidence="4">
    <location>
        <begin position="905"/>
        <end position="1011"/>
    </location>
</feature>
<dbReference type="Ensembl" id="ENSGAGT00000036772.1">
    <property type="protein sequence ID" value="ENSGAGP00000032434.1"/>
    <property type="gene ID" value="ENSGAGG00000023208.1"/>
</dbReference>
<evidence type="ECO:0000256" key="3">
    <source>
        <dbReference type="SAM" id="Phobius"/>
    </source>
</evidence>
<reference evidence="6" key="2">
    <citation type="submission" date="2025-08" db="UniProtKB">
        <authorList>
            <consortium name="Ensembl"/>
        </authorList>
    </citation>
    <scope>IDENTIFICATION</scope>
</reference>
<feature type="region of interest" description="Disordered" evidence="2">
    <location>
        <begin position="59"/>
        <end position="250"/>
    </location>
</feature>
<evidence type="ECO:0008006" key="8">
    <source>
        <dbReference type="Google" id="ProtNLM"/>
    </source>
</evidence>
<sequence length="1286" mass="133377">MVGSAQTCLCPGNSTEERCRTGVDALESLREGVGQVASQEATVKLRGAVLSGAAERLRSTSTAASGTRLAPHQSPAAWPAGTAESPGDAVSNAAPVPRGPWLGRRRNGPLAQEGATTECVEPPATAAAAEHRDKARDPGVRTHPSAAGKGTPAGRTGSPLFSARSQFKAANPTSVPLPGTVRLGNLRAKDPTSLGSSSSDIESPTVSPGSAARDRALSSTSAVTEPVYPSGESVLTTGPLDPEPWSMETPDAALGLSKTRTETSRGSAASAQKPVTLLPSSVLMASPAPRAIAGGSGAQRFGGGKQGLGTAHREAAVTAELDFTDLGLGATLPSPTEGSGTLLRGQTKFAMRAAASTPCDSLETSQTPALQPNSRESLTWRLGGKAQPATETGGTPVRTPDRGLTEPLATAARSAPGLHSSTPRMVPLGSPRPEDDLGHTLAEAGSEESPGHSVSGVPENMDLSLSSDVRTEGDPQAASWAESFPGASPDRMPGVYTGTPRPLSNLTAPAPSPGSAQPPAPAEQLSMGAGVSHPTAPGQENRGLSEHAPEPRLSTPAPALERLSSDFWTLAWLPKTPAERTPEPGTGESSSTVSAVPGTAVSVGTFSQPPVSCTPGAKQPSLAPAPVVAVMFQKGVFSGASSGEAVPHGPGSVRATTPLGFQPPPASQPAGADTPAAILQRGSTVLSPTEPPELPGTGLSSPFPLEKDVSGSAALGLAQLSLATTQSPSWDTATTNATVATSSLASAGWRGGTERLGQWATAPPAWAAQAGSELGNSSQATDTTPPSRAGERFPSSSTGALFSPTPPIPELILTSESAGSPAGSRRPWPPLAATSRALGADVMDPMSSARMNVPFASTQLGAAMPPVTPGPTGVTDGQPPPVTTKGARGRAQSVFVVEDQPPLLKAALLRVPCELALEMEFVGAFQIPASHAHRSLVQSFNETVAPLFAAVPGFQSLEVMRIRKGSVVLEYDALFAAERLRGQAQDLGALLNRTVLSGATRSGLHVASAPVLWNVVLERQLDLCTVLFSCHAGFECINSGAGNASCTSVCHRDYCKNHGICTHAHDHEPVCQCPTGSDYWFMGPRCDYKVTQQSLLGVACGVLLTVALLGVAVTCLVVRRFKALLLEARVDQTKSSYRRFCRLDDVSAQYWSQSWLASANSLDNPGFSNSEELLHLQMLDNSCCSCKDDTMVADSYKQQTTAISTVCRPSFHYDWDTSSSSINDPMIDSGKASDISVSSWPMEPVQWTPFPILHHLSRQRPPKASRRPHSYCEGMELVNLERSWTA</sequence>
<evidence type="ECO:0000256" key="2">
    <source>
        <dbReference type="SAM" id="MobiDB-lite"/>
    </source>
</evidence>
<dbReference type="Proteomes" id="UP000291020">
    <property type="component" value="Unassembled WGS sequence"/>
</dbReference>
<feature type="compositionally biased region" description="Polar residues" evidence="2">
    <location>
        <begin position="774"/>
        <end position="786"/>
    </location>
</feature>
<feature type="region of interest" description="Disordered" evidence="2">
    <location>
        <begin position="768"/>
        <end position="831"/>
    </location>
</feature>
<reference evidence="7" key="1">
    <citation type="journal article" date="2017" name="PLoS ONE">
        <title>The Agassiz's desert tortoise genome provides a resource for the conservation of a threatened species.</title>
        <authorList>
            <person name="Tollis M."/>
            <person name="DeNardo D.F."/>
            <person name="Cornelius J.A."/>
            <person name="Dolby G.A."/>
            <person name="Edwards T."/>
            <person name="Henen B.T."/>
            <person name="Karl A.E."/>
            <person name="Murphy R.W."/>
            <person name="Kusumi K."/>
        </authorList>
    </citation>
    <scope>NUCLEOTIDE SEQUENCE [LARGE SCALE GENOMIC DNA]</scope>
</reference>
<protein>
    <recommendedName>
        <fullName evidence="8">EGF-like domain-containing protein</fullName>
    </recommendedName>
</protein>
<evidence type="ECO:0000256" key="1">
    <source>
        <dbReference type="PROSITE-ProRule" id="PRU00076"/>
    </source>
</evidence>
<evidence type="ECO:0000259" key="5">
    <source>
        <dbReference type="PROSITE" id="PS50026"/>
    </source>
</evidence>
<dbReference type="GO" id="GO:0071944">
    <property type="term" value="C:cell periphery"/>
    <property type="evidence" value="ECO:0007669"/>
    <property type="project" value="UniProtKB-ARBA"/>
</dbReference>
<keyword evidence="1" id="KW-0245">EGF-like domain</keyword>
<dbReference type="InterPro" id="IPR000082">
    <property type="entry name" value="SEA_dom"/>
</dbReference>
<feature type="transmembrane region" description="Helical" evidence="3">
    <location>
        <begin position="1095"/>
        <end position="1118"/>
    </location>
</feature>
<evidence type="ECO:0000313" key="6">
    <source>
        <dbReference type="Ensembl" id="ENSGAGP00000032434.1"/>
    </source>
</evidence>
<evidence type="ECO:0000259" key="4">
    <source>
        <dbReference type="PROSITE" id="PS50024"/>
    </source>
</evidence>
<feature type="compositionally biased region" description="Basic and acidic residues" evidence="2">
    <location>
        <begin position="129"/>
        <end position="140"/>
    </location>
</feature>
<dbReference type="InterPro" id="IPR000742">
    <property type="entry name" value="EGF"/>
</dbReference>
<feature type="region of interest" description="Disordered" evidence="2">
    <location>
        <begin position="381"/>
        <end position="556"/>
    </location>
</feature>
<feature type="domain" description="EGF-like" evidence="5">
    <location>
        <begin position="1047"/>
        <end position="1087"/>
    </location>
</feature>
<feature type="region of interest" description="Disordered" evidence="2">
    <location>
        <begin position="574"/>
        <end position="595"/>
    </location>
</feature>
<comment type="caution">
    <text evidence="1">Lacks conserved residue(s) required for the propagation of feature annotation.</text>
</comment>
<feature type="compositionally biased region" description="Pro residues" evidence="2">
    <location>
        <begin position="510"/>
        <end position="521"/>
    </location>
</feature>
<reference evidence="6" key="3">
    <citation type="submission" date="2025-09" db="UniProtKB">
        <authorList>
            <consortium name="Ensembl"/>
        </authorList>
    </citation>
    <scope>IDENTIFICATION</scope>
</reference>
<keyword evidence="3" id="KW-0812">Transmembrane</keyword>
<evidence type="ECO:0000313" key="7">
    <source>
        <dbReference type="Proteomes" id="UP000291020"/>
    </source>
</evidence>
<keyword evidence="3" id="KW-0472">Membrane</keyword>
<keyword evidence="7" id="KW-1185">Reference proteome</keyword>
<dbReference type="PROSITE" id="PS50024">
    <property type="entry name" value="SEA"/>
    <property type="match status" value="1"/>
</dbReference>
<feature type="region of interest" description="Disordered" evidence="2">
    <location>
        <begin position="685"/>
        <end position="705"/>
    </location>
</feature>
<name>A0A452IWK8_9SAUR</name>
<proteinExistence type="predicted"/>
<feature type="region of interest" description="Disordered" evidence="2">
    <location>
        <begin position="641"/>
        <end position="673"/>
    </location>
</feature>
<dbReference type="PROSITE" id="PS50026">
    <property type="entry name" value="EGF_3"/>
    <property type="match status" value="1"/>
</dbReference>
<dbReference type="STRING" id="38772.ENSGAGP00000032434"/>
<keyword evidence="3" id="KW-1133">Transmembrane helix</keyword>
<accession>A0A452IWK8</accession>